<dbReference type="SUPFAM" id="SSF53448">
    <property type="entry name" value="Nucleotide-diphospho-sugar transferases"/>
    <property type="match status" value="1"/>
</dbReference>
<dbReference type="EC" id="2.3.1.157" evidence="4"/>
<dbReference type="Gene3D" id="3.90.550.10">
    <property type="entry name" value="Spore Coat Polysaccharide Biosynthesis Protein SpsA, Chain A"/>
    <property type="match status" value="1"/>
</dbReference>
<keyword evidence="1 4" id="KW-0808">Transferase</keyword>
<comment type="caution">
    <text evidence="4">The sequence shown here is derived from an EMBL/GenBank/DDBJ whole genome shotgun (WGS) entry which is preliminary data.</text>
</comment>
<dbReference type="AlphaFoldDB" id="A0A1V5SC92"/>
<name>A0A1V5SC92_9BACT</name>
<evidence type="ECO:0000256" key="1">
    <source>
        <dbReference type="ARBA" id="ARBA00022679"/>
    </source>
</evidence>
<dbReference type="InterPro" id="IPR025877">
    <property type="entry name" value="MobA-like_NTP_Trfase"/>
</dbReference>
<dbReference type="EMBL" id="MWBO01000062">
    <property type="protein sequence ID" value="OQA51821.1"/>
    <property type="molecule type" value="Genomic_DNA"/>
</dbReference>
<protein>
    <submittedName>
        <fullName evidence="4">Bifunctional protein GlmU</fullName>
        <ecNumber evidence="4">2.3.1.157</ecNumber>
    </submittedName>
</protein>
<dbReference type="InterPro" id="IPR029044">
    <property type="entry name" value="Nucleotide-diphossugar_trans"/>
</dbReference>
<dbReference type="Pfam" id="PF12804">
    <property type="entry name" value="NTP_transf_3"/>
    <property type="match status" value="1"/>
</dbReference>
<accession>A0A1V5SC92</accession>
<dbReference type="GO" id="GO:0016779">
    <property type="term" value="F:nucleotidyltransferase activity"/>
    <property type="evidence" value="ECO:0007669"/>
    <property type="project" value="UniProtKB-KW"/>
</dbReference>
<dbReference type="InterPro" id="IPR050065">
    <property type="entry name" value="GlmU-like"/>
</dbReference>
<organism evidence="4">
    <name type="scientific">candidate division WS2 bacterium ADurb.Bin280</name>
    <dbReference type="NCBI Taxonomy" id="1852829"/>
    <lineage>
        <taxon>Bacteria</taxon>
        <taxon>candidate division WS2</taxon>
    </lineage>
</organism>
<dbReference type="PANTHER" id="PTHR43584:SF8">
    <property type="entry name" value="N-ACETYLMURAMATE ALPHA-1-PHOSPHATE URIDYLYLTRANSFERASE"/>
    <property type="match status" value="1"/>
</dbReference>
<evidence type="ECO:0000256" key="2">
    <source>
        <dbReference type="ARBA" id="ARBA00022695"/>
    </source>
</evidence>
<feature type="domain" description="MobA-like NTP transferase" evidence="3">
    <location>
        <begin position="3"/>
        <end position="113"/>
    </location>
</feature>
<dbReference type="CDD" id="cd02523">
    <property type="entry name" value="PC_cytidylyltransferase"/>
    <property type="match status" value="1"/>
</dbReference>
<evidence type="ECO:0000259" key="3">
    <source>
        <dbReference type="Pfam" id="PF12804"/>
    </source>
</evidence>
<gene>
    <name evidence="4" type="primary">glmU_2</name>
    <name evidence="4" type="ORF">BWY43_00799</name>
</gene>
<evidence type="ECO:0000313" key="4">
    <source>
        <dbReference type="EMBL" id="OQA51821.1"/>
    </source>
</evidence>
<keyword evidence="4" id="KW-0012">Acyltransferase</keyword>
<dbReference type="PANTHER" id="PTHR43584">
    <property type="entry name" value="NUCLEOTIDYL TRANSFERASE"/>
    <property type="match status" value="1"/>
</dbReference>
<proteinExistence type="predicted"/>
<reference evidence="4" key="1">
    <citation type="submission" date="2017-02" db="EMBL/GenBank/DDBJ databases">
        <title>Delving into the versatile metabolic prowess of the omnipresent phylum Bacteroidetes.</title>
        <authorList>
            <person name="Nobu M.K."/>
            <person name="Mei R."/>
            <person name="Narihiro T."/>
            <person name="Kuroda K."/>
            <person name="Liu W.-T."/>
        </authorList>
    </citation>
    <scope>NUCLEOTIDE SEQUENCE</scope>
    <source>
        <strain evidence="4">ADurb.Bin280</strain>
    </source>
</reference>
<dbReference type="GO" id="GO:0019134">
    <property type="term" value="F:glucosamine-1-phosphate N-acetyltransferase activity"/>
    <property type="evidence" value="ECO:0007669"/>
    <property type="project" value="UniProtKB-EC"/>
</dbReference>
<dbReference type="Proteomes" id="UP000485367">
    <property type="component" value="Unassembled WGS sequence"/>
</dbReference>
<keyword evidence="2" id="KW-0548">Nucleotidyltransferase</keyword>
<sequence length="227" mass="25432">MKAVILAAGMSTRLRSLIPKPLTTLINGRKIMDYQVERLAGIVGEKNIYVIVGYKKDMIMEAFPNLTFVYNNAYALNNTAKSLHRALSRIDEDTIWTNGDVFFETGALNLLVKSKTSACLVNKNKCGDEEIKYTLNGSGFIDKISKEVKNGLGEAVGINLIKKNDLPNFVRELEKVGEKDYFEKALENLTKNNKIELAAIDIGNNFVKEIDFQEDLVEVESFLKDGK</sequence>